<gene>
    <name evidence="3" type="ORF">GPM918_LOCUS36028</name>
    <name evidence="2" type="ORF">OVA965_LOCUS7815</name>
    <name evidence="5" type="ORF">SRO942_LOCUS36753</name>
    <name evidence="4" type="ORF">TMI583_LOCUS7811</name>
</gene>
<comment type="caution">
    <text evidence="3">The sequence shown here is derived from an EMBL/GenBank/DDBJ whole genome shotgun (WGS) entry which is preliminary data.</text>
</comment>
<feature type="compositionally biased region" description="Low complexity" evidence="1">
    <location>
        <begin position="208"/>
        <end position="217"/>
    </location>
</feature>
<dbReference type="Proteomes" id="UP000681722">
    <property type="component" value="Unassembled WGS sequence"/>
</dbReference>
<accession>A0A815S1B9</accession>
<feature type="region of interest" description="Disordered" evidence="1">
    <location>
        <begin position="188"/>
        <end position="217"/>
    </location>
</feature>
<evidence type="ECO:0000313" key="5">
    <source>
        <dbReference type="EMBL" id="CAF4349748.1"/>
    </source>
</evidence>
<feature type="compositionally biased region" description="Acidic residues" evidence="1">
    <location>
        <begin position="188"/>
        <end position="201"/>
    </location>
</feature>
<keyword evidence="6" id="KW-1185">Reference proteome</keyword>
<dbReference type="EMBL" id="CAJNOK010002547">
    <property type="protein sequence ID" value="CAF0864670.1"/>
    <property type="molecule type" value="Genomic_DNA"/>
</dbReference>
<dbReference type="EMBL" id="CAJOBA010002548">
    <property type="protein sequence ID" value="CAF3649499.1"/>
    <property type="molecule type" value="Genomic_DNA"/>
</dbReference>
<dbReference type="EMBL" id="CAJOBC010086896">
    <property type="protein sequence ID" value="CAF4349748.1"/>
    <property type="molecule type" value="Genomic_DNA"/>
</dbReference>
<evidence type="ECO:0000256" key="1">
    <source>
        <dbReference type="SAM" id="MobiDB-lite"/>
    </source>
</evidence>
<evidence type="ECO:0000313" key="4">
    <source>
        <dbReference type="EMBL" id="CAF3649499.1"/>
    </source>
</evidence>
<dbReference type="Proteomes" id="UP000663829">
    <property type="component" value="Unassembled WGS sequence"/>
</dbReference>
<protein>
    <submittedName>
        <fullName evidence="3">Uncharacterized protein</fullName>
    </submittedName>
</protein>
<dbReference type="Proteomes" id="UP000677228">
    <property type="component" value="Unassembled WGS sequence"/>
</dbReference>
<dbReference type="EMBL" id="CAJNOQ010021412">
    <property type="protein sequence ID" value="CAF1485640.1"/>
    <property type="molecule type" value="Genomic_DNA"/>
</dbReference>
<evidence type="ECO:0000313" key="3">
    <source>
        <dbReference type="EMBL" id="CAF1485640.1"/>
    </source>
</evidence>
<organism evidence="3 6">
    <name type="scientific">Didymodactylos carnosus</name>
    <dbReference type="NCBI Taxonomy" id="1234261"/>
    <lineage>
        <taxon>Eukaryota</taxon>
        <taxon>Metazoa</taxon>
        <taxon>Spiralia</taxon>
        <taxon>Gnathifera</taxon>
        <taxon>Rotifera</taxon>
        <taxon>Eurotatoria</taxon>
        <taxon>Bdelloidea</taxon>
        <taxon>Philodinida</taxon>
        <taxon>Philodinidae</taxon>
        <taxon>Didymodactylos</taxon>
    </lineage>
</organism>
<dbReference type="AlphaFoldDB" id="A0A815S1B9"/>
<evidence type="ECO:0000313" key="2">
    <source>
        <dbReference type="EMBL" id="CAF0864670.1"/>
    </source>
</evidence>
<reference evidence="3" key="1">
    <citation type="submission" date="2021-02" db="EMBL/GenBank/DDBJ databases">
        <authorList>
            <person name="Nowell W R."/>
        </authorList>
    </citation>
    <scope>NUCLEOTIDE SEQUENCE</scope>
</reference>
<dbReference type="Proteomes" id="UP000682733">
    <property type="component" value="Unassembled WGS sequence"/>
</dbReference>
<dbReference type="OrthoDB" id="10049979at2759"/>
<name>A0A815S1B9_9BILA</name>
<evidence type="ECO:0000313" key="6">
    <source>
        <dbReference type="Proteomes" id="UP000663829"/>
    </source>
</evidence>
<sequence>MVFFKNVSLLRDGKKLILKDLNLVSLKRIMNQNKYNTVILDYESGRFLFYDYINNISNKYDLYDLDTLSKSDETFEMIMLLKCDENNIKNKIDLAENYRIKNLLSVLNNENEQQQNIWMKQQEASNIVDYSKATINLNLSDIDEQQKRTNSQINYDKTIFQCDDDDSNRPTFDDIVKLDDAVLAFTDELEDDDNDDDDDVNEQGITSNNNNANEKNQFNTNNLTITNFANLTINNGASEKIDTTLLSSSENYIMSAITNLSNQFSRFETNVKKRLSIMEKSVEKRLLDSVYLITSDRLETRTFKANDSYLTLKFFRFVSKQLVKNYKDRWSPYNNNIKKLSLKPRCIEINLLGFGILDKCKYKDQNKQYSIESPTSLYVNNKTNYRLSYVSQCCNNFGKPLTHILVFEGTTSPVYFETELFKQIHSSSYYNKKITSMKNLLRKLLQLERMIFFLTFYYKIDFSQFFAGLICFHFYHNSHIDTSLLLKNIMSSKFNEAIPLLNRLYLIDQFILTY</sequence>
<proteinExistence type="predicted"/>